<sequence length="95" mass="9822">MLAAGVGALVVAAALLVIQQVLADPGPVAFYGAAAVLLAVGALWALSRWWRQTTAQAQQGLRPAGRTRLLGASLILATILVWLWALLVLLNAPAA</sequence>
<evidence type="ECO:0000313" key="2">
    <source>
        <dbReference type="EMBL" id="GAC58643.1"/>
    </source>
</evidence>
<dbReference type="EMBL" id="BANT01000045">
    <property type="protein sequence ID" value="GAC58643.1"/>
    <property type="molecule type" value="Genomic_DNA"/>
</dbReference>
<evidence type="ECO:0000256" key="1">
    <source>
        <dbReference type="SAM" id="Phobius"/>
    </source>
</evidence>
<feature type="transmembrane region" description="Helical" evidence="1">
    <location>
        <begin position="70"/>
        <end position="90"/>
    </location>
</feature>
<reference evidence="2 3" key="1">
    <citation type="submission" date="2012-12" db="EMBL/GenBank/DDBJ databases">
        <title>Whole genome shotgun sequence of Gordonia hirsuta NBRC 16056.</title>
        <authorList>
            <person name="Isaki-Nakamura S."/>
            <person name="Hosoyama A."/>
            <person name="Tsuchikane K."/>
            <person name="Katsumata H."/>
            <person name="Baba S."/>
            <person name="Yamazaki S."/>
            <person name="Fujita N."/>
        </authorList>
    </citation>
    <scope>NUCLEOTIDE SEQUENCE [LARGE SCALE GENOMIC DNA]</scope>
    <source>
        <strain evidence="2 3">NBRC 16056</strain>
    </source>
</reference>
<accession>L7LF13</accession>
<dbReference type="STRING" id="1121927.GOHSU_45_00080"/>
<comment type="caution">
    <text evidence="2">The sequence shown here is derived from an EMBL/GenBank/DDBJ whole genome shotgun (WGS) entry which is preliminary data.</text>
</comment>
<protein>
    <submittedName>
        <fullName evidence="2">Uncharacterized protein</fullName>
    </submittedName>
</protein>
<feature type="transmembrane region" description="Helical" evidence="1">
    <location>
        <begin position="33"/>
        <end position="50"/>
    </location>
</feature>
<gene>
    <name evidence="2" type="ORF">GOHSU_45_00080</name>
</gene>
<dbReference type="Proteomes" id="UP000053405">
    <property type="component" value="Unassembled WGS sequence"/>
</dbReference>
<keyword evidence="1" id="KW-0472">Membrane</keyword>
<evidence type="ECO:0000313" key="3">
    <source>
        <dbReference type="Proteomes" id="UP000053405"/>
    </source>
</evidence>
<organism evidence="2 3">
    <name type="scientific">Gordonia hirsuta DSM 44140 = NBRC 16056</name>
    <dbReference type="NCBI Taxonomy" id="1121927"/>
    <lineage>
        <taxon>Bacteria</taxon>
        <taxon>Bacillati</taxon>
        <taxon>Actinomycetota</taxon>
        <taxon>Actinomycetes</taxon>
        <taxon>Mycobacteriales</taxon>
        <taxon>Gordoniaceae</taxon>
        <taxon>Gordonia</taxon>
    </lineage>
</organism>
<keyword evidence="3" id="KW-1185">Reference proteome</keyword>
<keyword evidence="1" id="KW-1133">Transmembrane helix</keyword>
<keyword evidence="1" id="KW-0812">Transmembrane</keyword>
<name>L7LF13_9ACTN</name>
<dbReference type="AlphaFoldDB" id="L7LF13"/>
<proteinExistence type="predicted"/>